<evidence type="ECO:0000313" key="1">
    <source>
        <dbReference type="EMBL" id="MBD2777148.1"/>
    </source>
</evidence>
<evidence type="ECO:0000313" key="2">
    <source>
        <dbReference type="Proteomes" id="UP000629098"/>
    </source>
</evidence>
<sequence length="80" mass="8812">MAATSAAYDFWSSPYFQADDIRQAHVISTIERIKSHEIVLAIQDTTNIDLTNHPATSGVGYLDSAEIIGIKSTFNVCEHN</sequence>
<keyword evidence="2" id="KW-1185">Reference proteome</keyword>
<dbReference type="AlphaFoldDB" id="A0A8J6Y0X7"/>
<name>A0A8J6Y0X7_9CYAN</name>
<organism evidence="1 2">
    <name type="scientific">Iningainema tapete BLCC-T55</name>
    <dbReference type="NCBI Taxonomy" id="2748662"/>
    <lineage>
        <taxon>Bacteria</taxon>
        <taxon>Bacillati</taxon>
        <taxon>Cyanobacteriota</taxon>
        <taxon>Cyanophyceae</taxon>
        <taxon>Nostocales</taxon>
        <taxon>Scytonemataceae</taxon>
        <taxon>Iningainema tapete</taxon>
    </lineage>
</organism>
<dbReference type="Gene3D" id="3.90.350.10">
    <property type="entry name" value="Transposase Inhibitor Protein From Tn5, Chain A, domain 1"/>
    <property type="match status" value="1"/>
</dbReference>
<proteinExistence type="predicted"/>
<gene>
    <name evidence="1" type="ORF">ICL16_35175</name>
</gene>
<protein>
    <submittedName>
        <fullName evidence="1">Uncharacterized protein</fullName>
    </submittedName>
</protein>
<comment type="caution">
    <text evidence="1">The sequence shown here is derived from an EMBL/GenBank/DDBJ whole genome shotgun (WGS) entry which is preliminary data.</text>
</comment>
<dbReference type="SUPFAM" id="SSF53098">
    <property type="entry name" value="Ribonuclease H-like"/>
    <property type="match status" value="1"/>
</dbReference>
<accession>A0A8J6Y0X7</accession>
<dbReference type="Proteomes" id="UP000629098">
    <property type="component" value="Unassembled WGS sequence"/>
</dbReference>
<dbReference type="EMBL" id="JACXAE010000106">
    <property type="protein sequence ID" value="MBD2777148.1"/>
    <property type="molecule type" value="Genomic_DNA"/>
</dbReference>
<dbReference type="InterPro" id="IPR012337">
    <property type="entry name" value="RNaseH-like_sf"/>
</dbReference>
<reference evidence="1" key="1">
    <citation type="submission" date="2020-09" db="EMBL/GenBank/DDBJ databases">
        <title>Iningainema tapete sp. nov. (Scytonemataceae, Cyanobacteria) from greenhouses in central Florida (USA) produces two types of nodularin with biosynthetic potential for microcystin-LR and anabaenopeptins.</title>
        <authorList>
            <person name="Berthold D.E."/>
            <person name="Lefler F.W."/>
            <person name="Huang I.-S."/>
            <person name="Abdulla H."/>
            <person name="Zimba P.V."/>
            <person name="Laughinghouse H.D. IV."/>
        </authorList>
    </citation>
    <scope>NUCLEOTIDE SEQUENCE</scope>
    <source>
        <strain evidence="1">BLCCT55</strain>
    </source>
</reference>